<feature type="transmembrane region" description="Helical" evidence="6">
    <location>
        <begin position="7"/>
        <end position="24"/>
    </location>
</feature>
<dbReference type="InterPro" id="IPR030184">
    <property type="entry name" value="WAT1-related"/>
</dbReference>
<comment type="similarity">
    <text evidence="2 6">Belongs to the drug/metabolite transporter (DMT) superfamily. Plant drug/metabolite exporter (P-DME) (TC 2.A.7.4) family.</text>
</comment>
<evidence type="ECO:0000256" key="2">
    <source>
        <dbReference type="ARBA" id="ARBA00007635"/>
    </source>
</evidence>
<dbReference type="InterPro" id="IPR000620">
    <property type="entry name" value="EamA_dom"/>
</dbReference>
<feature type="transmembrane region" description="Helical" evidence="6">
    <location>
        <begin position="68"/>
        <end position="92"/>
    </location>
</feature>
<evidence type="ECO:0000256" key="5">
    <source>
        <dbReference type="ARBA" id="ARBA00023136"/>
    </source>
</evidence>
<keyword evidence="4 6" id="KW-1133">Transmembrane helix</keyword>
<keyword evidence="8" id="KW-1185">Reference proteome</keyword>
<proteinExistence type="inferred from homology"/>
<dbReference type="SUPFAM" id="SSF103481">
    <property type="entry name" value="Multidrug resistance efflux transporter EmrE"/>
    <property type="match status" value="2"/>
</dbReference>
<keyword evidence="3 6" id="KW-0812">Transmembrane</keyword>
<evidence type="ECO:0000259" key="7">
    <source>
        <dbReference type="Pfam" id="PF00892"/>
    </source>
</evidence>
<evidence type="ECO:0000313" key="9">
    <source>
        <dbReference type="RefSeq" id="XP_048334691.2"/>
    </source>
</evidence>
<sequence length="352" mass="39721">MDSKKPYLAVIFIQMIYSGMILLSKAAFNEGMNSCIFIFYRQLAGTVFVLPFAMIFERKNATPLSFVTFCKIFMVAFLGITLSLNAFSLALIYTNATLGAAAVNCLPVTTFFYAVLLRMEKVRIRTTQGLFKIAGLLLCIIGVAILTFYKGPKLKPLFHHYLLEYHEPIHHQSQVSSNKRWIIGCLLFFVSINSWGLWLVFQTRVLSSYPSKLSFTALQCLSSAIQSFIPAIALERDPNQWKLGWDIRLILVLYCGIMVTGVTLYLQTWVLEKKGPVFQAMSQPLNLIFTIFGSIFLLGEVINLGSVLGGIFLVVSLYTVLWGENMNKTKGKQECLPVQAEKERVELNEQVK</sequence>
<evidence type="ECO:0000256" key="1">
    <source>
        <dbReference type="ARBA" id="ARBA00004141"/>
    </source>
</evidence>
<dbReference type="PANTHER" id="PTHR31218">
    <property type="entry name" value="WAT1-RELATED PROTEIN"/>
    <property type="match status" value="1"/>
</dbReference>
<feature type="transmembrane region" description="Helical" evidence="6">
    <location>
        <begin position="245"/>
        <end position="266"/>
    </location>
</feature>
<reference evidence="9" key="1">
    <citation type="submission" date="2025-08" db="UniProtKB">
        <authorList>
            <consortium name="RefSeq"/>
        </authorList>
    </citation>
    <scope>IDENTIFICATION</scope>
    <source>
        <tissue evidence="9">Seedling</tissue>
    </source>
</reference>
<keyword evidence="5 6" id="KW-0472">Membrane</keyword>
<evidence type="ECO:0000256" key="6">
    <source>
        <dbReference type="RuleBase" id="RU363077"/>
    </source>
</evidence>
<feature type="transmembrane region" description="Helical" evidence="6">
    <location>
        <begin position="36"/>
        <end position="56"/>
    </location>
</feature>
<dbReference type="Pfam" id="PF00892">
    <property type="entry name" value="EamA"/>
    <property type="match status" value="2"/>
</dbReference>
<protein>
    <recommendedName>
        <fullName evidence="6">WAT1-related protein</fullName>
    </recommendedName>
</protein>
<feature type="transmembrane region" description="Helical" evidence="6">
    <location>
        <begin position="304"/>
        <end position="323"/>
    </location>
</feature>
<feature type="transmembrane region" description="Helical" evidence="6">
    <location>
        <begin position="181"/>
        <end position="201"/>
    </location>
</feature>
<feature type="domain" description="EamA" evidence="7">
    <location>
        <begin position="7"/>
        <end position="147"/>
    </location>
</feature>
<dbReference type="Proteomes" id="UP001652623">
    <property type="component" value="Chromosome 7"/>
</dbReference>
<feature type="domain" description="EamA" evidence="7">
    <location>
        <begin position="183"/>
        <end position="321"/>
    </location>
</feature>
<name>A0ABM3ISP3_ZIZJJ</name>
<evidence type="ECO:0000256" key="3">
    <source>
        <dbReference type="ARBA" id="ARBA00022692"/>
    </source>
</evidence>
<feature type="transmembrane region" description="Helical" evidence="6">
    <location>
        <begin position="129"/>
        <end position="149"/>
    </location>
</feature>
<feature type="transmembrane region" description="Helical" evidence="6">
    <location>
        <begin position="98"/>
        <end position="117"/>
    </location>
</feature>
<evidence type="ECO:0000256" key="4">
    <source>
        <dbReference type="ARBA" id="ARBA00022989"/>
    </source>
</evidence>
<dbReference type="InterPro" id="IPR037185">
    <property type="entry name" value="EmrE-like"/>
</dbReference>
<evidence type="ECO:0000313" key="8">
    <source>
        <dbReference type="Proteomes" id="UP001652623"/>
    </source>
</evidence>
<organism evidence="8 9">
    <name type="scientific">Ziziphus jujuba</name>
    <name type="common">Chinese jujube</name>
    <name type="synonym">Ziziphus sativa</name>
    <dbReference type="NCBI Taxonomy" id="326968"/>
    <lineage>
        <taxon>Eukaryota</taxon>
        <taxon>Viridiplantae</taxon>
        <taxon>Streptophyta</taxon>
        <taxon>Embryophyta</taxon>
        <taxon>Tracheophyta</taxon>
        <taxon>Spermatophyta</taxon>
        <taxon>Magnoliopsida</taxon>
        <taxon>eudicotyledons</taxon>
        <taxon>Gunneridae</taxon>
        <taxon>Pentapetalae</taxon>
        <taxon>rosids</taxon>
        <taxon>fabids</taxon>
        <taxon>Rosales</taxon>
        <taxon>Rhamnaceae</taxon>
        <taxon>Paliureae</taxon>
        <taxon>Ziziphus</taxon>
    </lineage>
</organism>
<dbReference type="GeneID" id="107409644"/>
<accession>A0ABM3ISP3</accession>
<dbReference type="RefSeq" id="XP_048334691.2">
    <property type="nucleotide sequence ID" value="XM_048478734.2"/>
</dbReference>
<gene>
    <name evidence="9" type="primary">LOC107409644</name>
</gene>
<comment type="subcellular location">
    <subcellularLocation>
        <location evidence="1 6">Membrane</location>
        <topology evidence="1 6">Multi-pass membrane protein</topology>
    </subcellularLocation>
</comment>